<evidence type="ECO:0000256" key="1">
    <source>
        <dbReference type="ARBA" id="ARBA00022692"/>
    </source>
</evidence>
<keyword evidence="2 4" id="KW-1133">Transmembrane helix</keyword>
<dbReference type="InterPro" id="IPR011701">
    <property type="entry name" value="MFS"/>
</dbReference>
<evidence type="ECO:0000259" key="5">
    <source>
        <dbReference type="PROSITE" id="PS50850"/>
    </source>
</evidence>
<dbReference type="Proteomes" id="UP000680815">
    <property type="component" value="Unassembled WGS sequence"/>
</dbReference>
<dbReference type="PANTHER" id="PTHR23527:SF1">
    <property type="entry name" value="BLL3282 PROTEIN"/>
    <property type="match status" value="1"/>
</dbReference>
<keyword evidence="7" id="KW-1185">Reference proteome</keyword>
<comment type="caution">
    <text evidence="6">The sequence shown here is derived from an EMBL/GenBank/DDBJ whole genome shotgun (WGS) entry which is preliminary data.</text>
</comment>
<feature type="transmembrane region" description="Helical" evidence="4">
    <location>
        <begin position="309"/>
        <end position="328"/>
    </location>
</feature>
<feature type="transmembrane region" description="Helical" evidence="4">
    <location>
        <begin position="156"/>
        <end position="176"/>
    </location>
</feature>
<dbReference type="InterPro" id="IPR036259">
    <property type="entry name" value="MFS_trans_sf"/>
</dbReference>
<keyword evidence="1 4" id="KW-0812">Transmembrane</keyword>
<gene>
    <name evidence="6" type="ORF">J5Y09_16830</name>
</gene>
<feature type="transmembrane region" description="Helical" evidence="4">
    <location>
        <begin position="285"/>
        <end position="303"/>
    </location>
</feature>
<accession>A0ABS4AW61</accession>
<feature type="transmembrane region" description="Helical" evidence="4">
    <location>
        <begin position="349"/>
        <end position="368"/>
    </location>
</feature>
<dbReference type="EMBL" id="JAGIYZ010000017">
    <property type="protein sequence ID" value="MBP0465593.1"/>
    <property type="molecule type" value="Genomic_DNA"/>
</dbReference>
<dbReference type="SUPFAM" id="SSF103473">
    <property type="entry name" value="MFS general substrate transporter"/>
    <property type="match status" value="1"/>
</dbReference>
<evidence type="ECO:0000313" key="7">
    <source>
        <dbReference type="Proteomes" id="UP000680815"/>
    </source>
</evidence>
<proteinExistence type="predicted"/>
<dbReference type="InterPro" id="IPR020846">
    <property type="entry name" value="MFS_dom"/>
</dbReference>
<feature type="transmembrane region" description="Helical" evidence="4">
    <location>
        <begin position="78"/>
        <end position="105"/>
    </location>
</feature>
<dbReference type="PROSITE" id="PS50850">
    <property type="entry name" value="MFS"/>
    <property type="match status" value="1"/>
</dbReference>
<reference evidence="6 7" key="1">
    <citation type="submission" date="2021-03" db="EMBL/GenBank/DDBJ databases">
        <authorList>
            <person name="So Y."/>
        </authorList>
    </citation>
    <scope>NUCLEOTIDE SEQUENCE [LARGE SCALE GENOMIC DNA]</scope>
    <source>
        <strain evidence="6 7">PWR1</strain>
    </source>
</reference>
<feature type="transmembrane region" description="Helical" evidence="4">
    <location>
        <begin position="46"/>
        <end position="66"/>
    </location>
</feature>
<keyword evidence="3 4" id="KW-0472">Membrane</keyword>
<dbReference type="Gene3D" id="1.20.1250.20">
    <property type="entry name" value="MFS general substrate transporter like domains"/>
    <property type="match status" value="2"/>
</dbReference>
<evidence type="ECO:0000313" key="6">
    <source>
        <dbReference type="EMBL" id="MBP0465593.1"/>
    </source>
</evidence>
<evidence type="ECO:0000256" key="2">
    <source>
        <dbReference type="ARBA" id="ARBA00022989"/>
    </source>
</evidence>
<dbReference type="Pfam" id="PF07690">
    <property type="entry name" value="MFS_1"/>
    <property type="match status" value="1"/>
</dbReference>
<feature type="transmembrane region" description="Helical" evidence="4">
    <location>
        <begin position="220"/>
        <end position="243"/>
    </location>
</feature>
<organism evidence="6 7">
    <name type="scientific">Roseomonas nitratireducens</name>
    <dbReference type="NCBI Taxonomy" id="2820810"/>
    <lineage>
        <taxon>Bacteria</taxon>
        <taxon>Pseudomonadati</taxon>
        <taxon>Pseudomonadota</taxon>
        <taxon>Alphaproteobacteria</taxon>
        <taxon>Acetobacterales</taxon>
        <taxon>Roseomonadaceae</taxon>
        <taxon>Roseomonas</taxon>
    </lineage>
</organism>
<dbReference type="RefSeq" id="WP_209352981.1">
    <property type="nucleotide sequence ID" value="NZ_JAGIYZ010000017.1"/>
</dbReference>
<dbReference type="PANTHER" id="PTHR23527">
    <property type="entry name" value="BLL3282 PROTEIN"/>
    <property type="match status" value="1"/>
</dbReference>
<protein>
    <submittedName>
        <fullName evidence="6">MFS transporter</fullName>
    </submittedName>
</protein>
<feature type="transmembrane region" description="Helical" evidence="4">
    <location>
        <begin position="374"/>
        <end position="394"/>
    </location>
</feature>
<name>A0ABS4AW61_9PROT</name>
<feature type="domain" description="Major facilitator superfamily (MFS) profile" evidence="5">
    <location>
        <begin position="1"/>
        <end position="397"/>
    </location>
</feature>
<feature type="transmembrane region" description="Helical" evidence="4">
    <location>
        <begin position="255"/>
        <end position="273"/>
    </location>
</feature>
<sequence>MPPWIAALSATLLMQSVASFMTQCLPVVAPLITEAAGLAPERVGNLSSLVALGTVLFLLLGGPFLARLGPVRTLQAGAAIAAIALLIAGAGTVAMLALAALLLGIGYGPSPPAGSRILAATAPKGHRALIFSVKQAGAPLGGALAGLVAAPVASAAGWPMALLVGVAAGLLAAAAIQPLRAALDTERDASRSIALRDVLSPHTIAAPFAVLRSHPALPRLVALSVAFALCQGCLFSFTVTWLVEARGLTLVEAGGVFAVMQAAGVAARIILGWLADRTGNATRNLALQGLVAAAIVTALALLPASAGDVAVTALCALAGFVAASWNGISLSEVARLAPADRVGDVTSGTTLFVFLGYVAGPSLFSLLVTLSGGYALPMLLVAAQLAAVAAYVALARR</sequence>
<evidence type="ECO:0000256" key="3">
    <source>
        <dbReference type="ARBA" id="ARBA00023136"/>
    </source>
</evidence>
<dbReference type="InterPro" id="IPR052952">
    <property type="entry name" value="MFS-Transporter"/>
</dbReference>
<evidence type="ECO:0000256" key="4">
    <source>
        <dbReference type="SAM" id="Phobius"/>
    </source>
</evidence>